<dbReference type="PANTHER" id="PTHR42756:SF1">
    <property type="entry name" value="TRANSCRIPTIONAL REPRESSOR OF EMRAB OPERON"/>
    <property type="match status" value="1"/>
</dbReference>
<proteinExistence type="predicted"/>
<evidence type="ECO:0000256" key="3">
    <source>
        <dbReference type="ARBA" id="ARBA00023163"/>
    </source>
</evidence>
<keyword evidence="2" id="KW-0238">DNA-binding</keyword>
<sequence length="146" mass="17030">MNFEKDPIFSIFSLLRCANGLNKERAKVYGLNDLETIVLIHIGFMENPTQKDISERLSAPKQTVNNIIKNLREDGLIDLIPDEVDKRIRILRLTEKGKKNRDERLKPINESNVRMKQRLGDEKVREIKDALKLLISTIKEDFKKED</sequence>
<evidence type="ECO:0000256" key="2">
    <source>
        <dbReference type="ARBA" id="ARBA00023125"/>
    </source>
</evidence>
<feature type="domain" description="HTH marR-type" evidence="4">
    <location>
        <begin position="1"/>
        <end position="136"/>
    </location>
</feature>
<dbReference type="Gene3D" id="1.10.10.10">
    <property type="entry name" value="Winged helix-like DNA-binding domain superfamily/Winged helix DNA-binding domain"/>
    <property type="match status" value="1"/>
</dbReference>
<reference evidence="5 6" key="1">
    <citation type="journal article" date="2025" name="Anaerobe">
        <title>Description of Anaerococcus kampingiae sp. nov., Anaerococcus groningensis sp. nov., Anaerococcus martiniensis sp. nov., and Anaerococcus cruorum sp. nov., isolated from human clinical specimens.</title>
        <authorList>
            <person name="Boiten K.E."/>
            <person name="Meijer J."/>
            <person name="van Wezel E.M."/>
            <person name="Veloo A.C.M."/>
        </authorList>
    </citation>
    <scope>NUCLEOTIDE SEQUENCE [LARGE SCALE GENOMIC DNA]</scope>
    <source>
        <strain evidence="5 6">ENR0874</strain>
    </source>
</reference>
<accession>A0ABW9MBA0</accession>
<dbReference type="PANTHER" id="PTHR42756">
    <property type="entry name" value="TRANSCRIPTIONAL REGULATOR, MARR"/>
    <property type="match status" value="1"/>
</dbReference>
<evidence type="ECO:0000313" key="6">
    <source>
        <dbReference type="Proteomes" id="UP001637994"/>
    </source>
</evidence>
<dbReference type="PROSITE" id="PS50995">
    <property type="entry name" value="HTH_MARR_2"/>
    <property type="match status" value="1"/>
</dbReference>
<organism evidence="5 6">
    <name type="scientific">Anaerococcus kampingae</name>
    <dbReference type="NCBI Taxonomy" id="3115614"/>
    <lineage>
        <taxon>Bacteria</taxon>
        <taxon>Bacillati</taxon>
        <taxon>Bacillota</taxon>
        <taxon>Tissierellia</taxon>
        <taxon>Tissierellales</taxon>
        <taxon>Peptoniphilaceae</taxon>
        <taxon>Anaerococcus</taxon>
    </lineage>
</organism>
<gene>
    <name evidence="5" type="ORF">ACCQ42_00330</name>
</gene>
<dbReference type="InterPro" id="IPR036388">
    <property type="entry name" value="WH-like_DNA-bd_sf"/>
</dbReference>
<dbReference type="RefSeq" id="WP_410035028.1">
    <property type="nucleotide sequence ID" value="NZ_JBGMEF010000001.1"/>
</dbReference>
<protein>
    <submittedName>
        <fullName evidence="5">MarR family winged helix-turn-helix transcriptional regulator</fullName>
    </submittedName>
</protein>
<keyword evidence="3" id="KW-0804">Transcription</keyword>
<keyword evidence="6" id="KW-1185">Reference proteome</keyword>
<dbReference type="SUPFAM" id="SSF46785">
    <property type="entry name" value="Winged helix' DNA-binding domain"/>
    <property type="match status" value="1"/>
</dbReference>
<comment type="caution">
    <text evidence="5">The sequence shown here is derived from an EMBL/GenBank/DDBJ whole genome shotgun (WGS) entry which is preliminary data.</text>
</comment>
<dbReference type="EMBL" id="JBGMEF010000001">
    <property type="protein sequence ID" value="MFO3666233.1"/>
    <property type="molecule type" value="Genomic_DNA"/>
</dbReference>
<dbReference type="Pfam" id="PF12802">
    <property type="entry name" value="MarR_2"/>
    <property type="match status" value="1"/>
</dbReference>
<name>A0ABW9MBA0_9FIRM</name>
<dbReference type="Proteomes" id="UP001637994">
    <property type="component" value="Unassembled WGS sequence"/>
</dbReference>
<evidence type="ECO:0000313" key="5">
    <source>
        <dbReference type="EMBL" id="MFO3666233.1"/>
    </source>
</evidence>
<dbReference type="SMART" id="SM00347">
    <property type="entry name" value="HTH_MARR"/>
    <property type="match status" value="1"/>
</dbReference>
<dbReference type="InterPro" id="IPR000835">
    <property type="entry name" value="HTH_MarR-typ"/>
</dbReference>
<keyword evidence="1" id="KW-0805">Transcription regulation</keyword>
<evidence type="ECO:0000259" key="4">
    <source>
        <dbReference type="PROSITE" id="PS50995"/>
    </source>
</evidence>
<evidence type="ECO:0000256" key="1">
    <source>
        <dbReference type="ARBA" id="ARBA00023015"/>
    </source>
</evidence>
<dbReference type="InterPro" id="IPR036390">
    <property type="entry name" value="WH_DNA-bd_sf"/>
</dbReference>